<dbReference type="PANTHER" id="PTHR43622:SF1">
    <property type="entry name" value="3-DEHYDROQUINATE SYNTHASE"/>
    <property type="match status" value="1"/>
</dbReference>
<evidence type="ECO:0000256" key="4">
    <source>
        <dbReference type="ARBA" id="ARBA00003485"/>
    </source>
</evidence>
<organism evidence="14 15">
    <name type="scientific">Patiriisocius marinus</name>
    <dbReference type="NCBI Taxonomy" id="1397112"/>
    <lineage>
        <taxon>Bacteria</taxon>
        <taxon>Pseudomonadati</taxon>
        <taxon>Bacteroidota</taxon>
        <taxon>Flavobacteriia</taxon>
        <taxon>Flavobacteriales</taxon>
        <taxon>Flavobacteriaceae</taxon>
        <taxon>Patiriisocius</taxon>
    </lineage>
</organism>
<keyword evidence="8" id="KW-0520">NAD</keyword>
<keyword evidence="7" id="KW-0862">Zinc</keyword>
<evidence type="ECO:0000256" key="3">
    <source>
        <dbReference type="ARBA" id="ARBA00001947"/>
    </source>
</evidence>
<keyword evidence="9" id="KW-0456">Lyase</keyword>
<dbReference type="Gene3D" id="3.40.50.1970">
    <property type="match status" value="1"/>
</dbReference>
<dbReference type="Pfam" id="PF01761">
    <property type="entry name" value="DHQ_synthase"/>
    <property type="match status" value="1"/>
</dbReference>
<dbReference type="GO" id="GO:0003856">
    <property type="term" value="F:3-dehydroquinate synthase activity"/>
    <property type="evidence" value="ECO:0007669"/>
    <property type="project" value="UniProtKB-UniRule"/>
</dbReference>
<dbReference type="NCBIfam" id="TIGR01357">
    <property type="entry name" value="aroB"/>
    <property type="match status" value="1"/>
</dbReference>
<evidence type="ECO:0000256" key="5">
    <source>
        <dbReference type="ARBA" id="ARBA00022723"/>
    </source>
</evidence>
<reference evidence="14 15" key="1">
    <citation type="submission" date="2019-08" db="EMBL/GenBank/DDBJ databases">
        <title>Draft genome sequence of Ulvibacter marinus type strain NBRC 109484.</title>
        <authorList>
            <person name="Kawano K."/>
            <person name="Ushijima N."/>
            <person name="Kihara M."/>
            <person name="Itoh H."/>
        </authorList>
    </citation>
    <scope>NUCLEOTIDE SEQUENCE [LARGE SCALE GENOMIC DNA]</scope>
    <source>
        <strain evidence="14 15">NBRC 109484</strain>
    </source>
</reference>
<dbReference type="PIRSF" id="PIRSF001455">
    <property type="entry name" value="DHQ_synth"/>
    <property type="match status" value="1"/>
</dbReference>
<keyword evidence="15" id="KW-1185">Reference proteome</keyword>
<comment type="cofactor">
    <cofactor evidence="2">
        <name>Co(2+)</name>
        <dbReference type="ChEBI" id="CHEBI:48828"/>
    </cofactor>
</comment>
<dbReference type="GO" id="GO:0009423">
    <property type="term" value="P:chorismate biosynthetic process"/>
    <property type="evidence" value="ECO:0007669"/>
    <property type="project" value="UniProtKB-UniRule"/>
</dbReference>
<evidence type="ECO:0000259" key="12">
    <source>
        <dbReference type="Pfam" id="PF01761"/>
    </source>
</evidence>
<comment type="cofactor">
    <cofactor evidence="3">
        <name>Zn(2+)</name>
        <dbReference type="ChEBI" id="CHEBI:29105"/>
    </cofactor>
</comment>
<sequence length="356" mass="40056">MKYIIKEKGSVYCNGNVWQKLQELLDDLNPTKIFILTDENTSKYCLKHVLQHINFNNPPLQLTVPAGEHYKTIETCLKLWEDLSEKGADRSSLLISLGGGMITDLGGFVASTFKRGISFINIPTSMLAMVDASIGGKNGVDLGVLKNQVGVINNAHSVIIDTHFLKTLPSNELTSGYAEMLKHGLIYSKDYWESLKSFDVENVPATEEAIWKSIQIKNEIVTVDPTEQNERKALNFGHTLGHAIESYCLEHNEKTTLLHGEAIAIGMILTCYISKELLQFPLLDCKEVSSVILKHFPKVEFSNEEINAIIELLKYDKKNKNGNIYFVLLNAFGSIKTNCIVRNELIKEAFDFYKTF</sequence>
<dbReference type="EMBL" id="BKCG01000008">
    <property type="protein sequence ID" value="GER60531.1"/>
    <property type="molecule type" value="Genomic_DNA"/>
</dbReference>
<dbReference type="InterPro" id="IPR030963">
    <property type="entry name" value="DHQ_synth_fam"/>
</dbReference>
<dbReference type="AlphaFoldDB" id="A0A5J4J3Y8"/>
<comment type="caution">
    <text evidence="14">The sequence shown here is derived from an EMBL/GenBank/DDBJ whole genome shotgun (WGS) entry which is preliminary data.</text>
</comment>
<dbReference type="OrthoDB" id="9806583at2"/>
<dbReference type="EC" id="4.2.3.4" evidence="11"/>
<evidence type="ECO:0000256" key="10">
    <source>
        <dbReference type="ARBA" id="ARBA00023285"/>
    </source>
</evidence>
<dbReference type="GO" id="GO:0000166">
    <property type="term" value="F:nucleotide binding"/>
    <property type="evidence" value="ECO:0007669"/>
    <property type="project" value="UniProtKB-KW"/>
</dbReference>
<name>A0A5J4J3Y8_9FLAO</name>
<keyword evidence="5" id="KW-0479">Metal-binding</keyword>
<dbReference type="InterPro" id="IPR050071">
    <property type="entry name" value="Dehydroquinate_synthase"/>
</dbReference>
<evidence type="ECO:0000256" key="7">
    <source>
        <dbReference type="ARBA" id="ARBA00022833"/>
    </source>
</evidence>
<evidence type="ECO:0000256" key="1">
    <source>
        <dbReference type="ARBA" id="ARBA00001911"/>
    </source>
</evidence>
<dbReference type="GO" id="GO:0005737">
    <property type="term" value="C:cytoplasm"/>
    <property type="evidence" value="ECO:0007669"/>
    <property type="project" value="InterPro"/>
</dbReference>
<evidence type="ECO:0000313" key="14">
    <source>
        <dbReference type="EMBL" id="GER60531.1"/>
    </source>
</evidence>
<evidence type="ECO:0000256" key="2">
    <source>
        <dbReference type="ARBA" id="ARBA00001941"/>
    </source>
</evidence>
<dbReference type="Pfam" id="PF24621">
    <property type="entry name" value="DHQS_C"/>
    <property type="match status" value="1"/>
</dbReference>
<feature type="domain" description="3-dehydroquinate synthase N-terminal" evidence="12">
    <location>
        <begin position="62"/>
        <end position="174"/>
    </location>
</feature>
<evidence type="ECO:0000259" key="13">
    <source>
        <dbReference type="Pfam" id="PF24621"/>
    </source>
</evidence>
<dbReference type="InterPro" id="IPR030960">
    <property type="entry name" value="DHQS/DOIS_N"/>
</dbReference>
<dbReference type="Gene3D" id="1.20.1090.10">
    <property type="entry name" value="Dehydroquinate synthase-like - alpha domain"/>
    <property type="match status" value="1"/>
</dbReference>
<comment type="function">
    <text evidence="4">Catalyzes the conversion of 3-deoxy-D-arabino-heptulosonate 7-phosphate (DAHP) to dehydroquinate (DHQ).</text>
</comment>
<dbReference type="RefSeq" id="WP_151674964.1">
    <property type="nucleotide sequence ID" value="NZ_BKCG01000008.1"/>
</dbReference>
<dbReference type="Proteomes" id="UP000326509">
    <property type="component" value="Unassembled WGS sequence"/>
</dbReference>
<feature type="domain" description="3-dehydroquinate synthase C-terminal" evidence="13">
    <location>
        <begin position="176"/>
        <end position="319"/>
    </location>
</feature>
<evidence type="ECO:0000313" key="15">
    <source>
        <dbReference type="Proteomes" id="UP000326509"/>
    </source>
</evidence>
<evidence type="ECO:0000256" key="6">
    <source>
        <dbReference type="ARBA" id="ARBA00022741"/>
    </source>
</evidence>
<comment type="cofactor">
    <cofactor evidence="1">
        <name>NAD(+)</name>
        <dbReference type="ChEBI" id="CHEBI:57540"/>
    </cofactor>
</comment>
<dbReference type="FunFam" id="3.40.50.1970:FF:000007">
    <property type="entry name" value="Pentafunctional AROM polypeptide"/>
    <property type="match status" value="1"/>
</dbReference>
<keyword evidence="6" id="KW-0547">Nucleotide-binding</keyword>
<dbReference type="PANTHER" id="PTHR43622">
    <property type="entry name" value="3-DEHYDROQUINATE SYNTHASE"/>
    <property type="match status" value="1"/>
</dbReference>
<dbReference type="GO" id="GO:0009073">
    <property type="term" value="P:aromatic amino acid family biosynthetic process"/>
    <property type="evidence" value="ECO:0007669"/>
    <property type="project" value="InterPro"/>
</dbReference>
<evidence type="ECO:0000256" key="9">
    <source>
        <dbReference type="ARBA" id="ARBA00023239"/>
    </source>
</evidence>
<keyword evidence="10" id="KW-0170">Cobalt</keyword>
<dbReference type="InterPro" id="IPR056179">
    <property type="entry name" value="DHQS_C"/>
</dbReference>
<dbReference type="InterPro" id="IPR016037">
    <property type="entry name" value="DHQ_synth_AroB"/>
</dbReference>
<protein>
    <recommendedName>
        <fullName evidence="11">3-dehydroquinate synthase</fullName>
        <ecNumber evidence="11">4.2.3.4</ecNumber>
    </recommendedName>
</protein>
<accession>A0A5J4J3Y8</accession>
<evidence type="ECO:0000256" key="11">
    <source>
        <dbReference type="NCBIfam" id="TIGR01357"/>
    </source>
</evidence>
<dbReference type="GO" id="GO:0046872">
    <property type="term" value="F:metal ion binding"/>
    <property type="evidence" value="ECO:0007669"/>
    <property type="project" value="UniProtKB-KW"/>
</dbReference>
<evidence type="ECO:0000256" key="8">
    <source>
        <dbReference type="ARBA" id="ARBA00023027"/>
    </source>
</evidence>
<dbReference type="CDD" id="cd08195">
    <property type="entry name" value="DHQS"/>
    <property type="match status" value="1"/>
</dbReference>
<proteinExistence type="predicted"/>
<gene>
    <name evidence="14" type="primary">aroB</name>
    <name evidence="14" type="ORF">ULMA_26390</name>
</gene>
<dbReference type="SUPFAM" id="SSF56796">
    <property type="entry name" value="Dehydroquinate synthase-like"/>
    <property type="match status" value="1"/>
</dbReference>